<reference evidence="1" key="1">
    <citation type="submission" date="2022-01" db="EMBL/GenBank/DDBJ databases">
        <title>Comparative genomics reveals a dynamic genome evolution in the ectomycorrhizal milk-cap (Lactarius) mushrooms.</title>
        <authorList>
            <consortium name="DOE Joint Genome Institute"/>
            <person name="Lebreton A."/>
            <person name="Tang N."/>
            <person name="Kuo A."/>
            <person name="LaButti K."/>
            <person name="Drula E."/>
            <person name="Barry K."/>
            <person name="Clum A."/>
            <person name="Lipzen A."/>
            <person name="Mousain D."/>
            <person name="Ng V."/>
            <person name="Wang R."/>
            <person name="Wang X."/>
            <person name="Dai Y."/>
            <person name="Henrissat B."/>
            <person name="Grigoriev I.V."/>
            <person name="Guerin-Laguette A."/>
            <person name="Yu F."/>
            <person name="Martin F.M."/>
        </authorList>
    </citation>
    <scope>NUCLEOTIDE SEQUENCE</scope>
    <source>
        <strain evidence="1">QP</strain>
    </source>
</reference>
<evidence type="ECO:0000313" key="2">
    <source>
        <dbReference type="Proteomes" id="UP001201163"/>
    </source>
</evidence>
<gene>
    <name evidence="1" type="ORF">EDB92DRAFT_1818939</name>
</gene>
<sequence length="110" mass="11682">MATTATRSESGPQCAYQSCSEWTGESLAQWWRYLVCDDGSNAMATALQAAGWPRGAGRTPDWALTRSGLAGMPNGFDTARLAQLNGMILFEVNMYAGIANTGAMGITPEV</sequence>
<proteinExistence type="predicted"/>
<dbReference type="Proteomes" id="UP001201163">
    <property type="component" value="Unassembled WGS sequence"/>
</dbReference>
<dbReference type="AlphaFoldDB" id="A0AAD4LCU8"/>
<dbReference type="EMBL" id="JAKELL010000072">
    <property type="protein sequence ID" value="KAH8984709.1"/>
    <property type="molecule type" value="Genomic_DNA"/>
</dbReference>
<organism evidence="1 2">
    <name type="scientific">Lactarius akahatsu</name>
    <dbReference type="NCBI Taxonomy" id="416441"/>
    <lineage>
        <taxon>Eukaryota</taxon>
        <taxon>Fungi</taxon>
        <taxon>Dikarya</taxon>
        <taxon>Basidiomycota</taxon>
        <taxon>Agaricomycotina</taxon>
        <taxon>Agaricomycetes</taxon>
        <taxon>Russulales</taxon>
        <taxon>Russulaceae</taxon>
        <taxon>Lactarius</taxon>
    </lineage>
</organism>
<comment type="caution">
    <text evidence="1">The sequence shown here is derived from an EMBL/GenBank/DDBJ whole genome shotgun (WGS) entry which is preliminary data.</text>
</comment>
<keyword evidence="2" id="KW-1185">Reference proteome</keyword>
<protein>
    <submittedName>
        <fullName evidence="1">Uncharacterized protein</fullName>
    </submittedName>
</protein>
<name>A0AAD4LCU8_9AGAM</name>
<accession>A0AAD4LCU8</accession>
<evidence type="ECO:0000313" key="1">
    <source>
        <dbReference type="EMBL" id="KAH8984709.1"/>
    </source>
</evidence>